<name>A0ABS8H4V8_9SPHN</name>
<keyword evidence="1" id="KW-0812">Transmembrane</keyword>
<keyword evidence="1" id="KW-1133">Transmembrane helix</keyword>
<dbReference type="RefSeq" id="WP_228227427.1">
    <property type="nucleotide sequence ID" value="NZ_JAJGNP010000010.1"/>
</dbReference>
<reference evidence="2 3" key="1">
    <citation type="submission" date="2021-10" db="EMBL/GenBank/DDBJ databases">
        <title>The diversity and Nitrogen Metabolism of Culturable Nitrate-Utilizing Bacteria Within the Oxygen Minimum Zone of the Changjiang (Yangtze River)Estuary.</title>
        <authorList>
            <person name="Zhang D."/>
            <person name="Zheng J."/>
            <person name="Liu S."/>
            <person name="He W."/>
        </authorList>
    </citation>
    <scope>NUCLEOTIDE SEQUENCE [LARGE SCALE GENOMIC DNA]</scope>
    <source>
        <strain evidence="2 3">FXH275-2</strain>
    </source>
</reference>
<feature type="transmembrane region" description="Helical" evidence="1">
    <location>
        <begin position="187"/>
        <end position="206"/>
    </location>
</feature>
<comment type="caution">
    <text evidence="2">The sequence shown here is derived from an EMBL/GenBank/DDBJ whole genome shotgun (WGS) entry which is preliminary data.</text>
</comment>
<feature type="transmembrane region" description="Helical" evidence="1">
    <location>
        <begin position="113"/>
        <end position="131"/>
    </location>
</feature>
<feature type="transmembrane region" description="Helical" evidence="1">
    <location>
        <begin position="137"/>
        <end position="154"/>
    </location>
</feature>
<keyword evidence="3" id="KW-1185">Reference proteome</keyword>
<accession>A0ABS8H4V8</accession>
<feature type="transmembrane region" description="Helical" evidence="1">
    <location>
        <begin position="161"/>
        <end position="181"/>
    </location>
</feature>
<gene>
    <name evidence="2" type="ORF">LL253_12810</name>
</gene>
<protein>
    <submittedName>
        <fullName evidence="2">Uncharacterized protein</fullName>
    </submittedName>
</protein>
<dbReference type="Proteomes" id="UP001198830">
    <property type="component" value="Unassembled WGS sequence"/>
</dbReference>
<dbReference type="EMBL" id="JAJGNP010000010">
    <property type="protein sequence ID" value="MCC4233566.1"/>
    <property type="molecule type" value="Genomic_DNA"/>
</dbReference>
<organism evidence="2 3">
    <name type="scientific">Sphingobium soli</name>
    <dbReference type="NCBI Taxonomy" id="1591116"/>
    <lineage>
        <taxon>Bacteria</taxon>
        <taxon>Pseudomonadati</taxon>
        <taxon>Pseudomonadota</taxon>
        <taxon>Alphaproteobacteria</taxon>
        <taxon>Sphingomonadales</taxon>
        <taxon>Sphingomonadaceae</taxon>
        <taxon>Sphingobium</taxon>
    </lineage>
</organism>
<proteinExistence type="predicted"/>
<keyword evidence="1" id="KW-0472">Membrane</keyword>
<evidence type="ECO:0000256" key="1">
    <source>
        <dbReference type="SAM" id="Phobius"/>
    </source>
</evidence>
<sequence length="235" mass="25154">MTPLTAAHGLLLGLFLALPWLGRSEWLPWGAEVLFLVGGFQVRVADRRWNARAGALDWISHIRMAPARLLPWGAMAIIAVIARRPQDAQAITLAAILSETLVYPACARLLSKTTRAIAGALLLILLVALGMMDGSNARFALSFIAGVATGILWLRGPDGDLRTTMLAITSVAIAVGVAVTVPQLVPLAWPLTAISATLALAHLSMLRRRPMPWQSGGDAIRRFRRGPQPLASPPS</sequence>
<evidence type="ECO:0000313" key="3">
    <source>
        <dbReference type="Proteomes" id="UP001198830"/>
    </source>
</evidence>
<evidence type="ECO:0000313" key="2">
    <source>
        <dbReference type="EMBL" id="MCC4233566.1"/>
    </source>
</evidence>